<dbReference type="PANTHER" id="PTHR45674:SF13">
    <property type="entry name" value="DNA LIGASE-RELATED"/>
    <property type="match status" value="1"/>
</dbReference>
<comment type="function">
    <text evidence="13 14">DNA ligase that seals nicks in double-stranded DNA during DNA replication, DNA recombination and DNA repair.</text>
</comment>
<dbReference type="InterPro" id="IPR016059">
    <property type="entry name" value="DNA_ligase_ATP-dep_CS"/>
</dbReference>
<dbReference type="EMBL" id="JACHJF010000003">
    <property type="protein sequence ID" value="MBB5118266.1"/>
    <property type="molecule type" value="Genomic_DNA"/>
</dbReference>
<evidence type="ECO:0000256" key="7">
    <source>
        <dbReference type="ARBA" id="ARBA00022840"/>
    </source>
</evidence>
<keyword evidence="10 14" id="KW-0234">DNA repair</keyword>
<dbReference type="CDD" id="cd07901">
    <property type="entry name" value="Adenylation_DNA_ligase_Arch_LigB"/>
    <property type="match status" value="1"/>
</dbReference>
<dbReference type="Proteomes" id="UP000235945">
    <property type="component" value="Unassembled WGS sequence"/>
</dbReference>
<feature type="binding site" evidence="14">
    <location>
        <position position="299"/>
    </location>
    <ligand>
        <name>ATP</name>
        <dbReference type="ChEBI" id="CHEBI:30616"/>
    </ligand>
</feature>
<dbReference type="InterPro" id="IPR036599">
    <property type="entry name" value="DNA_ligase_N_sf"/>
</dbReference>
<dbReference type="PROSITE" id="PS50160">
    <property type="entry name" value="DNA_LIGASE_A3"/>
    <property type="match status" value="1"/>
</dbReference>
<organism evidence="19 20">
    <name type="scientific">Streptomyces eurocidicus</name>
    <name type="common">Streptoverticillium eurocidicus</name>
    <dbReference type="NCBI Taxonomy" id="66423"/>
    <lineage>
        <taxon>Bacteria</taxon>
        <taxon>Bacillati</taxon>
        <taxon>Actinomycetota</taxon>
        <taxon>Actinomycetes</taxon>
        <taxon>Kitasatosporales</taxon>
        <taxon>Streptomycetaceae</taxon>
        <taxon>Streptomyces</taxon>
    </lineage>
</organism>
<gene>
    <name evidence="19" type="primary">ligB</name>
    <name evidence="14" type="synonym">lig</name>
    <name evidence="19" type="ORF">AF335_30445</name>
    <name evidence="18" type="ORF">FHS36_001687</name>
</gene>
<reference evidence="20" key="2">
    <citation type="submission" date="2015-07" db="EMBL/GenBank/DDBJ databases">
        <authorList>
            <person name="Graham D.E."/>
            <person name="Giannone R.J."/>
            <person name="Gulvik C.A."/>
            <person name="Hettich R.L."/>
            <person name="Klingeman D.M."/>
            <person name="Mahan K.M."/>
            <person name="Parry R.J."/>
            <person name="Spain J.C."/>
        </authorList>
    </citation>
    <scope>NUCLEOTIDE SEQUENCE [LARGE SCALE GENOMIC DNA]</scope>
    <source>
        <strain evidence="20">ATCC 27428</strain>
    </source>
</reference>
<keyword evidence="2 14" id="KW-0132">Cell division</keyword>
<reference evidence="18 21" key="3">
    <citation type="submission" date="2020-08" db="EMBL/GenBank/DDBJ databases">
        <title>Genomic Encyclopedia of Type Strains, Phase III (KMG-III): the genomes of soil and plant-associated and newly described type strains.</title>
        <authorList>
            <person name="Whitman W."/>
        </authorList>
    </citation>
    <scope>NUCLEOTIDE SEQUENCE [LARGE SCALE GENOMIC DNA]</scope>
    <source>
        <strain evidence="18 21">CECT 3259</strain>
    </source>
</reference>
<dbReference type="InterPro" id="IPR012340">
    <property type="entry name" value="NA-bd_OB-fold"/>
</dbReference>
<dbReference type="GO" id="GO:0071897">
    <property type="term" value="P:DNA biosynthetic process"/>
    <property type="evidence" value="ECO:0007669"/>
    <property type="project" value="InterPro"/>
</dbReference>
<dbReference type="GO" id="GO:0046872">
    <property type="term" value="F:metal ion binding"/>
    <property type="evidence" value="ECO:0007669"/>
    <property type="project" value="UniProtKB-KW"/>
</dbReference>
<evidence type="ECO:0000256" key="2">
    <source>
        <dbReference type="ARBA" id="ARBA00022618"/>
    </source>
</evidence>
<feature type="binding site" evidence="14">
    <location>
        <position position="208"/>
    </location>
    <ligand>
        <name>ATP</name>
        <dbReference type="ChEBI" id="CHEBI:30616"/>
    </ligand>
</feature>
<dbReference type="GO" id="GO:0051301">
    <property type="term" value="P:cell division"/>
    <property type="evidence" value="ECO:0007669"/>
    <property type="project" value="UniProtKB-KW"/>
</dbReference>
<dbReference type="OrthoDB" id="3733803at2"/>
<dbReference type="GO" id="GO:0003677">
    <property type="term" value="F:DNA binding"/>
    <property type="evidence" value="ECO:0007669"/>
    <property type="project" value="InterPro"/>
</dbReference>
<dbReference type="RefSeq" id="WP_102921746.1">
    <property type="nucleotide sequence ID" value="NZ_JACHJF010000003.1"/>
</dbReference>
<dbReference type="SUPFAM" id="SSF117018">
    <property type="entry name" value="ATP-dependent DNA ligase DNA-binding domain"/>
    <property type="match status" value="1"/>
</dbReference>
<comment type="cofactor">
    <cofactor evidence="14">
        <name>Mg(2+)</name>
        <dbReference type="ChEBI" id="CHEBI:18420"/>
    </cofactor>
</comment>
<keyword evidence="20" id="KW-1185">Reference proteome</keyword>
<dbReference type="SUPFAM" id="SSF56091">
    <property type="entry name" value="DNA ligase/mRNA capping enzyme, catalytic domain"/>
    <property type="match status" value="1"/>
</dbReference>
<evidence type="ECO:0000256" key="1">
    <source>
        <dbReference type="ARBA" id="ARBA00022598"/>
    </source>
</evidence>
<evidence type="ECO:0000313" key="18">
    <source>
        <dbReference type="EMBL" id="MBB5118266.1"/>
    </source>
</evidence>
<keyword evidence="3 14" id="KW-0235">DNA replication</keyword>
<protein>
    <recommendedName>
        <fullName evidence="14">Probable DNA ligase</fullName>
        <ecNumber evidence="14">6.5.1.1</ecNumber>
    </recommendedName>
    <alternativeName>
        <fullName evidence="14">Polydeoxyribonucleotide synthase [ATP]</fullName>
    </alternativeName>
</protein>
<evidence type="ECO:0000256" key="6">
    <source>
        <dbReference type="ARBA" id="ARBA00022763"/>
    </source>
</evidence>
<dbReference type="Pfam" id="PF04679">
    <property type="entry name" value="DNA_ligase_A_C"/>
    <property type="match status" value="1"/>
</dbReference>
<feature type="binding site" evidence="14">
    <location>
        <position position="230"/>
    </location>
    <ligand>
        <name>ATP</name>
        <dbReference type="ChEBI" id="CHEBI:30616"/>
    </ligand>
</feature>
<evidence type="ECO:0000256" key="3">
    <source>
        <dbReference type="ARBA" id="ARBA00022705"/>
    </source>
</evidence>
<feature type="binding site" evidence="14">
    <location>
        <position position="259"/>
    </location>
    <ligand>
        <name>ATP</name>
        <dbReference type="ChEBI" id="CHEBI:30616"/>
    </ligand>
</feature>
<feature type="binding site" evidence="14">
    <location>
        <position position="377"/>
    </location>
    <ligand>
        <name>ATP</name>
        <dbReference type="ChEBI" id="CHEBI:30616"/>
    </ligand>
</feature>
<evidence type="ECO:0000256" key="11">
    <source>
        <dbReference type="ARBA" id="ARBA00023306"/>
    </source>
</evidence>
<dbReference type="GO" id="GO:0006310">
    <property type="term" value="P:DNA recombination"/>
    <property type="evidence" value="ECO:0007669"/>
    <property type="project" value="UniProtKB-UniRule"/>
</dbReference>
<comment type="catalytic activity">
    <reaction evidence="12 14 15">
        <text>ATP + (deoxyribonucleotide)n-3'-hydroxyl + 5'-phospho-(deoxyribonucleotide)m = (deoxyribonucleotide)n+m + AMP + diphosphate.</text>
        <dbReference type="EC" id="6.5.1.1"/>
    </reaction>
</comment>
<dbReference type="Proteomes" id="UP000528608">
    <property type="component" value="Unassembled WGS sequence"/>
</dbReference>
<feature type="binding site" evidence="14">
    <location>
        <position position="215"/>
    </location>
    <ligand>
        <name>ATP</name>
        <dbReference type="ChEBI" id="CHEBI:30616"/>
    </ligand>
</feature>
<keyword evidence="4 14" id="KW-0479">Metal-binding</keyword>
<dbReference type="PANTHER" id="PTHR45674">
    <property type="entry name" value="DNA LIGASE 1/3 FAMILY MEMBER"/>
    <property type="match status" value="1"/>
</dbReference>
<comment type="similarity">
    <text evidence="14 16">Belongs to the ATP-dependent DNA ligase family.</text>
</comment>
<dbReference type="SUPFAM" id="SSF50249">
    <property type="entry name" value="Nucleic acid-binding proteins"/>
    <property type="match status" value="1"/>
</dbReference>
<dbReference type="Gene3D" id="2.40.50.140">
    <property type="entry name" value="Nucleic acid-binding proteins"/>
    <property type="match status" value="1"/>
</dbReference>
<feature type="binding site" evidence="14">
    <location>
        <position position="383"/>
    </location>
    <ligand>
        <name>ATP</name>
        <dbReference type="ChEBI" id="CHEBI:30616"/>
    </ligand>
</feature>
<dbReference type="InterPro" id="IPR000977">
    <property type="entry name" value="DNA_ligase_ATP-dep"/>
</dbReference>
<dbReference type="NCBIfam" id="NF002868">
    <property type="entry name" value="PRK03180.1"/>
    <property type="match status" value="1"/>
</dbReference>
<evidence type="ECO:0000313" key="21">
    <source>
        <dbReference type="Proteomes" id="UP000528608"/>
    </source>
</evidence>
<dbReference type="GO" id="GO:0006260">
    <property type="term" value="P:DNA replication"/>
    <property type="evidence" value="ECO:0007669"/>
    <property type="project" value="UniProtKB-UniRule"/>
</dbReference>
<evidence type="ECO:0000313" key="19">
    <source>
        <dbReference type="EMBL" id="PNE30100.1"/>
    </source>
</evidence>
<dbReference type="GO" id="GO:0003910">
    <property type="term" value="F:DNA ligase (ATP) activity"/>
    <property type="evidence" value="ECO:0007669"/>
    <property type="project" value="UniProtKB-UniRule"/>
</dbReference>
<evidence type="ECO:0000256" key="15">
    <source>
        <dbReference type="RuleBase" id="RU000617"/>
    </source>
</evidence>
<dbReference type="InterPro" id="IPR012308">
    <property type="entry name" value="DNA_ligase_ATP-dep_N"/>
</dbReference>
<evidence type="ECO:0000256" key="5">
    <source>
        <dbReference type="ARBA" id="ARBA00022741"/>
    </source>
</evidence>
<dbReference type="AlphaFoldDB" id="A0A2N8NMV1"/>
<dbReference type="EC" id="6.5.1.1" evidence="14"/>
<dbReference type="NCBIfam" id="TIGR00574">
    <property type="entry name" value="dnl1"/>
    <property type="match status" value="1"/>
</dbReference>
<dbReference type="PROSITE" id="PS00697">
    <property type="entry name" value="DNA_LIGASE_A1"/>
    <property type="match status" value="1"/>
</dbReference>
<keyword evidence="6 14" id="KW-0227">DNA damage</keyword>
<dbReference type="InterPro" id="IPR050191">
    <property type="entry name" value="ATP-dep_DNA_ligase"/>
</dbReference>
<evidence type="ECO:0000256" key="12">
    <source>
        <dbReference type="ARBA" id="ARBA00034003"/>
    </source>
</evidence>
<comment type="caution">
    <text evidence="19">The sequence shown here is derived from an EMBL/GenBank/DDBJ whole genome shotgun (WGS) entry which is preliminary data.</text>
</comment>
<dbReference type="InterPro" id="IPR012310">
    <property type="entry name" value="DNA_ligase_ATP-dep_cent"/>
</dbReference>
<name>A0A2N8NMV1_STREU</name>
<keyword evidence="9 14" id="KW-0233">DNA recombination</keyword>
<proteinExistence type="inferred from homology"/>
<evidence type="ECO:0000256" key="13">
    <source>
        <dbReference type="ARBA" id="ARBA00054532"/>
    </source>
</evidence>
<keyword evidence="5 14" id="KW-0547">Nucleotide-binding</keyword>
<dbReference type="Pfam" id="PF01068">
    <property type="entry name" value="DNA_ligase_A_M"/>
    <property type="match status" value="1"/>
</dbReference>
<dbReference type="Gene3D" id="3.30.470.30">
    <property type="entry name" value="DNA ligase/mRNA capping enzyme"/>
    <property type="match status" value="1"/>
</dbReference>
<feature type="domain" description="ATP-dependent DNA ligase family profile" evidence="17">
    <location>
        <begin position="299"/>
        <end position="417"/>
    </location>
</feature>
<dbReference type="GO" id="GO:0005524">
    <property type="term" value="F:ATP binding"/>
    <property type="evidence" value="ECO:0007669"/>
    <property type="project" value="UniProtKB-UniRule"/>
</dbReference>
<evidence type="ECO:0000313" key="20">
    <source>
        <dbReference type="Proteomes" id="UP000235945"/>
    </source>
</evidence>
<evidence type="ECO:0000256" key="14">
    <source>
        <dbReference type="HAMAP-Rule" id="MF_00407"/>
    </source>
</evidence>
<keyword evidence="1 14" id="KW-0436">Ligase</keyword>
<evidence type="ECO:0000256" key="8">
    <source>
        <dbReference type="ARBA" id="ARBA00022842"/>
    </source>
</evidence>
<sequence length="524" mass="55728">MLLAEVARVSDEVAATRSRSAKTALLAGLFRTADPEEAPVALTYLAGRLPQGRVGVGWSVLREAPAPAAAPTLTVREVDRALGSIAAVAGKGAQTERRRRVAALLGAATEREQRFLRALLGGELRQGALDALAVEGLAAASGADPAAVRRAVMLGGSLGAVARELLARGPAALAGFRLEVGRPVLPMLAHTAGNVEEALERLGPCAVEEKLDGIRVQVHRDGDVVRIWTRTLEEITERLPELVRVARELPVTSAVLDGEVISLDGDGRPRPFQETAGRVGSRRDVAGAAVTVPLSPVFFDLLAVDGRDLLELPVAERHAELARAVPEPLRVRRLVVTDTADEGDREAARGFAEDVLRHGHEGVVVKALDAPYSAGRRGASWLKVKPVHTLDLVVLAAEWGHGRRTGKLSNLHLGARCEDGSFAMLGKTFKGLTDALLEWQTGRLRELAVDDDGFVVRVRPELVVEIAYDGVQRSSRYPAGVTLRFARVLRYREDKTAAEADTVATVTAGLPARAGATPPPDGPG</sequence>
<evidence type="ECO:0000256" key="16">
    <source>
        <dbReference type="RuleBase" id="RU004196"/>
    </source>
</evidence>
<dbReference type="InterPro" id="IPR012309">
    <property type="entry name" value="DNA_ligase_ATP-dep_C"/>
</dbReference>
<accession>A0A2N8NMV1</accession>
<keyword evidence="8 14" id="KW-0460">Magnesium</keyword>
<dbReference type="Gene3D" id="1.10.3260.10">
    <property type="entry name" value="DNA ligase, ATP-dependent, N-terminal domain"/>
    <property type="match status" value="1"/>
</dbReference>
<dbReference type="Pfam" id="PF04675">
    <property type="entry name" value="DNA_ligase_A_N"/>
    <property type="match status" value="1"/>
</dbReference>
<keyword evidence="11 14" id="KW-0131">Cell cycle</keyword>
<dbReference type="FunFam" id="2.40.50.140:FF:000163">
    <property type="entry name" value="Probable DNA ligase"/>
    <property type="match status" value="1"/>
</dbReference>
<dbReference type="HAMAP" id="MF_00407">
    <property type="entry name" value="DNA_ligase"/>
    <property type="match status" value="1"/>
</dbReference>
<evidence type="ECO:0000256" key="9">
    <source>
        <dbReference type="ARBA" id="ARBA00023172"/>
    </source>
</evidence>
<dbReference type="GO" id="GO:0006281">
    <property type="term" value="P:DNA repair"/>
    <property type="evidence" value="ECO:0007669"/>
    <property type="project" value="UniProtKB-UniRule"/>
</dbReference>
<evidence type="ECO:0000259" key="17">
    <source>
        <dbReference type="PROSITE" id="PS50160"/>
    </source>
</evidence>
<evidence type="ECO:0000256" key="10">
    <source>
        <dbReference type="ARBA" id="ARBA00023204"/>
    </source>
</evidence>
<keyword evidence="7 14" id="KW-0067">ATP-binding</keyword>
<evidence type="ECO:0000256" key="4">
    <source>
        <dbReference type="ARBA" id="ARBA00022723"/>
    </source>
</evidence>
<feature type="active site" description="N6-AMP-lysine intermediate" evidence="14">
    <location>
        <position position="210"/>
    </location>
</feature>
<dbReference type="InterPro" id="IPR022865">
    <property type="entry name" value="DNA_ligae_ATP-dep_bac/arc"/>
</dbReference>
<reference evidence="19" key="1">
    <citation type="submission" date="2015-07" db="EMBL/GenBank/DDBJ databases">
        <authorList>
            <person name="Noorani M."/>
        </authorList>
    </citation>
    <scope>NUCLEOTIDE SEQUENCE [LARGE SCALE GENOMIC DNA]</scope>
    <source>
        <strain evidence="19">ATCC 27428</strain>
    </source>
</reference>
<dbReference type="EMBL" id="LGUI01000013">
    <property type="protein sequence ID" value="PNE30100.1"/>
    <property type="molecule type" value="Genomic_DNA"/>
</dbReference>